<dbReference type="AlphaFoldDB" id="A0A0G1H055"/>
<evidence type="ECO:0000256" key="1">
    <source>
        <dbReference type="ARBA" id="ARBA00023196"/>
    </source>
</evidence>
<proteinExistence type="predicted"/>
<dbReference type="EMBL" id="LCHU01000027">
    <property type="protein sequence ID" value="KKT39808.1"/>
    <property type="molecule type" value="Genomic_DNA"/>
</dbReference>
<dbReference type="SUPFAM" id="SSF51344">
    <property type="entry name" value="Epsilon subunit of F1F0-ATP synthase N-terminal domain"/>
    <property type="match status" value="1"/>
</dbReference>
<dbReference type="Gene3D" id="2.60.15.10">
    <property type="entry name" value="F0F1 ATP synthase delta/epsilon subunit, N-terminal"/>
    <property type="match status" value="1"/>
</dbReference>
<dbReference type="GO" id="GO:0045259">
    <property type="term" value="C:proton-transporting ATP synthase complex"/>
    <property type="evidence" value="ECO:0007669"/>
    <property type="project" value="UniProtKB-KW"/>
</dbReference>
<dbReference type="Proteomes" id="UP000034736">
    <property type="component" value="Unassembled WGS sequence"/>
</dbReference>
<dbReference type="Pfam" id="PF02823">
    <property type="entry name" value="ATP-synt_DE_N"/>
    <property type="match status" value="1"/>
</dbReference>
<keyword evidence="1" id="KW-0139">CF(1)</keyword>
<evidence type="ECO:0000313" key="3">
    <source>
        <dbReference type="EMBL" id="KKT39808.1"/>
    </source>
</evidence>
<keyword evidence="1" id="KW-0066">ATP synthesis</keyword>
<gene>
    <name evidence="3" type="ORF">UW30_C0027G0004</name>
</gene>
<sequence>MRLKILSLKGVQYDGEAKGLNVKTGAGEITVLDHHLPLITDLKKGKAVIFLEGEKKEVEIGGGFLEVDRSNKATLLID</sequence>
<name>A0A0G1H055_9BACT</name>
<dbReference type="InterPro" id="IPR036771">
    <property type="entry name" value="ATPsynth_dsu/esu_N"/>
</dbReference>
<evidence type="ECO:0000313" key="4">
    <source>
        <dbReference type="Proteomes" id="UP000034736"/>
    </source>
</evidence>
<feature type="domain" description="ATP synthase F1 complex delta/epsilon subunit N-terminal" evidence="2">
    <location>
        <begin position="1"/>
        <end position="77"/>
    </location>
</feature>
<protein>
    <submittedName>
        <fullName evidence="3">ATP synthase F1 sector epsilon subunit</fullName>
    </submittedName>
</protein>
<dbReference type="InterPro" id="IPR020546">
    <property type="entry name" value="ATP_synth_F1_dsu/esu_N"/>
</dbReference>
<comment type="caution">
    <text evidence="3">The sequence shown here is derived from an EMBL/GenBank/DDBJ whole genome shotgun (WGS) entry which is preliminary data.</text>
</comment>
<evidence type="ECO:0000259" key="2">
    <source>
        <dbReference type="Pfam" id="PF02823"/>
    </source>
</evidence>
<dbReference type="STRING" id="1618647.UW30_C0027G0004"/>
<accession>A0A0G1H055</accession>
<reference evidence="3 4" key="1">
    <citation type="journal article" date="2015" name="Nature">
        <title>rRNA introns, odd ribosomes, and small enigmatic genomes across a large radiation of phyla.</title>
        <authorList>
            <person name="Brown C.T."/>
            <person name="Hug L.A."/>
            <person name="Thomas B.C."/>
            <person name="Sharon I."/>
            <person name="Castelle C.J."/>
            <person name="Singh A."/>
            <person name="Wilkins M.J."/>
            <person name="Williams K.H."/>
            <person name="Banfield J.F."/>
        </authorList>
    </citation>
    <scope>NUCLEOTIDE SEQUENCE [LARGE SCALE GENOMIC DNA]</scope>
</reference>
<organism evidence="3 4">
    <name type="scientific">Candidatus Giovannonibacteria bacterium GW2011_GWA2_44_13b</name>
    <dbReference type="NCBI Taxonomy" id="1618647"/>
    <lineage>
        <taxon>Bacteria</taxon>
        <taxon>Candidatus Giovannoniibacteriota</taxon>
    </lineage>
</organism>
<dbReference type="GO" id="GO:0015986">
    <property type="term" value="P:proton motive force-driven ATP synthesis"/>
    <property type="evidence" value="ECO:0007669"/>
    <property type="project" value="InterPro"/>
</dbReference>